<keyword evidence="2" id="KW-1133">Transmembrane helix</keyword>
<reference evidence="3" key="2">
    <citation type="submission" date="2020-09" db="EMBL/GenBank/DDBJ databases">
        <authorList>
            <person name="Sun Q."/>
            <person name="Zhou Y."/>
        </authorList>
    </citation>
    <scope>NUCLEOTIDE SEQUENCE</scope>
    <source>
        <strain evidence="3">CGMCC 4.7398</strain>
    </source>
</reference>
<dbReference type="InterPro" id="IPR048136">
    <property type="entry name" value="STM3941-like"/>
</dbReference>
<keyword evidence="2" id="KW-0472">Membrane</keyword>
<organism evidence="3 4">
    <name type="scientific">Promicromonospora soli</name>
    <dbReference type="NCBI Taxonomy" id="2035533"/>
    <lineage>
        <taxon>Bacteria</taxon>
        <taxon>Bacillati</taxon>
        <taxon>Actinomycetota</taxon>
        <taxon>Actinomycetes</taxon>
        <taxon>Micrococcales</taxon>
        <taxon>Promicromonosporaceae</taxon>
        <taxon>Promicromonospora</taxon>
    </lineage>
</organism>
<dbReference type="EMBL" id="BNAS01000003">
    <property type="protein sequence ID" value="GHH73520.1"/>
    <property type="molecule type" value="Genomic_DNA"/>
</dbReference>
<dbReference type="NCBIfam" id="NF041635">
    <property type="entry name" value="STM3941_fam"/>
    <property type="match status" value="1"/>
</dbReference>
<evidence type="ECO:0000313" key="4">
    <source>
        <dbReference type="Proteomes" id="UP000627369"/>
    </source>
</evidence>
<proteinExistence type="predicted"/>
<accession>A0A919FWC6</accession>
<keyword evidence="4" id="KW-1185">Reference proteome</keyword>
<protein>
    <submittedName>
        <fullName evidence="3">Uncharacterized protein</fullName>
    </submittedName>
</protein>
<reference evidence="3" key="1">
    <citation type="journal article" date="2014" name="Int. J. Syst. Evol. Microbiol.">
        <title>Complete genome sequence of Corynebacterium casei LMG S-19264T (=DSM 44701T), isolated from a smear-ripened cheese.</title>
        <authorList>
            <consortium name="US DOE Joint Genome Institute (JGI-PGF)"/>
            <person name="Walter F."/>
            <person name="Albersmeier A."/>
            <person name="Kalinowski J."/>
            <person name="Ruckert C."/>
        </authorList>
    </citation>
    <scope>NUCLEOTIDE SEQUENCE</scope>
    <source>
        <strain evidence="3">CGMCC 4.7398</strain>
    </source>
</reference>
<comment type="caution">
    <text evidence="3">The sequence shown here is derived from an EMBL/GenBank/DDBJ whole genome shotgun (WGS) entry which is preliminary data.</text>
</comment>
<gene>
    <name evidence="3" type="ORF">GCM10017772_25350</name>
</gene>
<name>A0A919FWC6_9MICO</name>
<sequence length="198" mass="21009">MPDESVDFYPSRAHVLTLALATLALVVLCAIAARLGFDAAQTTGSRFALVAVSASAIGVLVFTGMGLIVVRRLLLPDWPVLTLDDDGLTDWLPNLGVEQVLWSEVTGIRETRLAFRRVLAVDVSDPRAVVVRQRTFVRRIAASVNALVVGTPVVLKPGSIDSRPEELTAALSEFVAGYTPGHTPGHAPGHTPSAKPVA</sequence>
<dbReference type="AlphaFoldDB" id="A0A919FWC6"/>
<keyword evidence="2" id="KW-0812">Transmembrane</keyword>
<evidence type="ECO:0000256" key="2">
    <source>
        <dbReference type="SAM" id="Phobius"/>
    </source>
</evidence>
<evidence type="ECO:0000256" key="1">
    <source>
        <dbReference type="SAM" id="MobiDB-lite"/>
    </source>
</evidence>
<feature type="transmembrane region" description="Helical" evidence="2">
    <location>
        <begin position="15"/>
        <end position="35"/>
    </location>
</feature>
<feature type="transmembrane region" description="Helical" evidence="2">
    <location>
        <begin position="47"/>
        <end position="70"/>
    </location>
</feature>
<evidence type="ECO:0000313" key="3">
    <source>
        <dbReference type="EMBL" id="GHH73520.1"/>
    </source>
</evidence>
<feature type="region of interest" description="Disordered" evidence="1">
    <location>
        <begin position="179"/>
        <end position="198"/>
    </location>
</feature>
<dbReference type="Proteomes" id="UP000627369">
    <property type="component" value="Unassembled WGS sequence"/>
</dbReference>
<dbReference type="RefSeq" id="WP_189669613.1">
    <property type="nucleotide sequence ID" value="NZ_BNAS01000003.1"/>
</dbReference>